<organism evidence="2">
    <name type="scientific">Candidatus Kentrum sp. FW</name>
    <dbReference type="NCBI Taxonomy" id="2126338"/>
    <lineage>
        <taxon>Bacteria</taxon>
        <taxon>Pseudomonadati</taxon>
        <taxon>Pseudomonadota</taxon>
        <taxon>Gammaproteobacteria</taxon>
        <taxon>Candidatus Kentrum</taxon>
    </lineage>
</organism>
<dbReference type="AlphaFoldDB" id="A0A450TB93"/>
<name>A0A450TB93_9GAMM</name>
<dbReference type="EMBL" id="CAADFD010000090">
    <property type="protein sequence ID" value="VFJ64038.1"/>
    <property type="molecule type" value="Genomic_DNA"/>
</dbReference>
<reference evidence="2" key="1">
    <citation type="submission" date="2019-02" db="EMBL/GenBank/DDBJ databases">
        <authorList>
            <person name="Gruber-Vodicka R. H."/>
            <person name="Seah K. B. B."/>
        </authorList>
    </citation>
    <scope>NUCLEOTIDE SEQUENCE</scope>
    <source>
        <strain evidence="2">BECK_BZ106</strain>
    </source>
</reference>
<gene>
    <name evidence="2" type="ORF">BECKFW1821B_GA0114236_10906</name>
</gene>
<proteinExistence type="predicted"/>
<accession>A0A450TB93</accession>
<feature type="region of interest" description="Disordered" evidence="1">
    <location>
        <begin position="88"/>
        <end position="109"/>
    </location>
</feature>
<evidence type="ECO:0000256" key="1">
    <source>
        <dbReference type="SAM" id="MobiDB-lite"/>
    </source>
</evidence>
<feature type="compositionally biased region" description="Polar residues" evidence="1">
    <location>
        <begin position="93"/>
        <end position="109"/>
    </location>
</feature>
<protein>
    <submittedName>
        <fullName evidence="2">Uncharacterized protein</fullName>
    </submittedName>
</protein>
<evidence type="ECO:0000313" key="2">
    <source>
        <dbReference type="EMBL" id="VFJ64038.1"/>
    </source>
</evidence>
<sequence length="109" mass="12202">MKRWMHTALPPYKTTLLEIRIDASRTTLGSANPNLENPEPKRSMKYHLPGSSSFLIVLFRIFRVGDYSEGTKIRGLMGIISNDKPIPIPIRNQEASPAGHNSSILESAR</sequence>